<protein>
    <recommendedName>
        <fullName evidence="2">DUF883 domain-containing protein</fullName>
    </recommendedName>
</protein>
<accession>A0A0B5DZS1</accession>
<dbReference type="AlphaFoldDB" id="A0A0B5DZS1"/>
<dbReference type="GO" id="GO:0043022">
    <property type="term" value="F:ribosome binding"/>
    <property type="evidence" value="ECO:0007669"/>
    <property type="project" value="InterPro"/>
</dbReference>
<dbReference type="HOGENOM" id="CLU_132623_2_1_5"/>
<feature type="domain" description="DUF883" evidence="2">
    <location>
        <begin position="81"/>
        <end position="107"/>
    </location>
</feature>
<dbReference type="Proteomes" id="UP000031521">
    <property type="component" value="Chromosome"/>
</dbReference>
<sequence>MARVGNSPTEVTTEELQAQIATLKDDIAALTKTMADYGSAQGKAAKASAQAALTEARARGAEHVAHAQQSALDAYGEMENRVRENPSAAMGLAAGLGFLVGLLAARR</sequence>
<keyword evidence="1" id="KW-1133">Transmembrane helix</keyword>
<evidence type="ECO:0000313" key="4">
    <source>
        <dbReference type="Proteomes" id="UP000031521"/>
    </source>
</evidence>
<name>A0A0B5DZS1_9RHOB</name>
<organism evidence="3 4">
    <name type="scientific">Celeribacter indicus</name>
    <dbReference type="NCBI Taxonomy" id="1208324"/>
    <lineage>
        <taxon>Bacteria</taxon>
        <taxon>Pseudomonadati</taxon>
        <taxon>Pseudomonadota</taxon>
        <taxon>Alphaproteobacteria</taxon>
        <taxon>Rhodobacterales</taxon>
        <taxon>Roseobacteraceae</taxon>
        <taxon>Celeribacter</taxon>
    </lineage>
</organism>
<evidence type="ECO:0000313" key="3">
    <source>
        <dbReference type="EMBL" id="AJE46206.1"/>
    </source>
</evidence>
<dbReference type="InterPro" id="IPR043605">
    <property type="entry name" value="DUF883_C"/>
</dbReference>
<dbReference type="RefSeq" id="WP_043869130.1">
    <property type="nucleotide sequence ID" value="NZ_CP004393.1"/>
</dbReference>
<dbReference type="Pfam" id="PF19029">
    <property type="entry name" value="DUF883_C"/>
    <property type="match status" value="1"/>
</dbReference>
<dbReference type="EMBL" id="CP004393">
    <property type="protein sequence ID" value="AJE46206.1"/>
    <property type="molecule type" value="Genomic_DNA"/>
</dbReference>
<dbReference type="PANTHER" id="PTHR35893:SF3">
    <property type="entry name" value="INNER MEMBRANE PROTEIN"/>
    <property type="match status" value="1"/>
</dbReference>
<dbReference type="STRING" id="1208324.P73_1491"/>
<keyword evidence="1" id="KW-0812">Transmembrane</keyword>
<evidence type="ECO:0000259" key="2">
    <source>
        <dbReference type="Pfam" id="PF19029"/>
    </source>
</evidence>
<dbReference type="KEGG" id="cid:P73_1491"/>
<reference evidence="3 4" key="1">
    <citation type="journal article" date="2014" name="Int. J. Syst. Evol. Microbiol.">
        <title>Celeribacter indicus sp. nov., a polycyclic aromatic hydrocarbon-degrading bacterium from deep-sea sediment and reclassification of Huaishuia halophila as Celeribacter halophilus comb. nov.</title>
        <authorList>
            <person name="Lai Q."/>
            <person name="Cao J."/>
            <person name="Yuan J."/>
            <person name="Li F."/>
            <person name="Shao Z."/>
        </authorList>
    </citation>
    <scope>NUCLEOTIDE SEQUENCE [LARGE SCALE GENOMIC DNA]</scope>
    <source>
        <strain evidence="3">P73</strain>
    </source>
</reference>
<feature type="transmembrane region" description="Helical" evidence="1">
    <location>
        <begin position="87"/>
        <end position="105"/>
    </location>
</feature>
<gene>
    <name evidence="3" type="ORF">P73_1491</name>
</gene>
<dbReference type="PANTHER" id="PTHR35893">
    <property type="entry name" value="INNER MEMBRANE PROTEIN-RELATED"/>
    <property type="match status" value="1"/>
</dbReference>
<evidence type="ECO:0000256" key="1">
    <source>
        <dbReference type="SAM" id="Phobius"/>
    </source>
</evidence>
<proteinExistence type="predicted"/>
<keyword evidence="1" id="KW-0472">Membrane</keyword>
<dbReference type="InterPro" id="IPR010279">
    <property type="entry name" value="YqjD/ElaB"/>
</dbReference>
<keyword evidence="4" id="KW-1185">Reference proteome</keyword>